<sequence>MSGVSGGVNMESLYAHRVQEFCERRYPEASSPPPLLPQSHIHLVALPSFSVQTVSCAAFRIPVLRLLSGPSSTPCALFYSPSHPLLFRLLRRGAEGYEESGVSAFLHACPILPY</sequence>
<protein>
    <submittedName>
        <fullName evidence="1">Uncharacterized protein</fullName>
    </submittedName>
</protein>
<dbReference type="EMBL" id="MU154623">
    <property type="protein sequence ID" value="KAF9491260.1"/>
    <property type="molecule type" value="Genomic_DNA"/>
</dbReference>
<dbReference type="AlphaFoldDB" id="A0A9P6DDD7"/>
<gene>
    <name evidence="1" type="ORF">BDN71DRAFT_1453162</name>
</gene>
<reference evidence="1" key="1">
    <citation type="submission" date="2020-11" db="EMBL/GenBank/DDBJ databases">
        <authorList>
            <consortium name="DOE Joint Genome Institute"/>
            <person name="Ahrendt S."/>
            <person name="Riley R."/>
            <person name="Andreopoulos W."/>
            <person name="Labutti K."/>
            <person name="Pangilinan J."/>
            <person name="Ruiz-Duenas F.J."/>
            <person name="Barrasa J.M."/>
            <person name="Sanchez-Garcia M."/>
            <person name="Camarero S."/>
            <person name="Miyauchi S."/>
            <person name="Serrano A."/>
            <person name="Linde D."/>
            <person name="Babiker R."/>
            <person name="Drula E."/>
            <person name="Ayuso-Fernandez I."/>
            <person name="Pacheco R."/>
            <person name="Padilla G."/>
            <person name="Ferreira P."/>
            <person name="Barriuso J."/>
            <person name="Kellner H."/>
            <person name="Castanera R."/>
            <person name="Alfaro M."/>
            <person name="Ramirez L."/>
            <person name="Pisabarro A.G."/>
            <person name="Kuo A."/>
            <person name="Tritt A."/>
            <person name="Lipzen A."/>
            <person name="He G."/>
            <person name="Yan M."/>
            <person name="Ng V."/>
            <person name="Cullen D."/>
            <person name="Martin F."/>
            <person name="Rosso M.-N."/>
            <person name="Henrissat B."/>
            <person name="Hibbett D."/>
            <person name="Martinez A.T."/>
            <person name="Grigoriev I.V."/>
        </authorList>
    </citation>
    <scope>NUCLEOTIDE SEQUENCE</scope>
    <source>
        <strain evidence="1">ATCC 90797</strain>
    </source>
</reference>
<dbReference type="Proteomes" id="UP000807025">
    <property type="component" value="Unassembled WGS sequence"/>
</dbReference>
<evidence type="ECO:0000313" key="2">
    <source>
        <dbReference type="Proteomes" id="UP000807025"/>
    </source>
</evidence>
<comment type="caution">
    <text evidence="1">The sequence shown here is derived from an EMBL/GenBank/DDBJ whole genome shotgun (WGS) entry which is preliminary data.</text>
</comment>
<evidence type="ECO:0000313" key="1">
    <source>
        <dbReference type="EMBL" id="KAF9491260.1"/>
    </source>
</evidence>
<organism evidence="1 2">
    <name type="scientific">Pleurotus eryngii</name>
    <name type="common">Boletus of the steppes</name>
    <dbReference type="NCBI Taxonomy" id="5323"/>
    <lineage>
        <taxon>Eukaryota</taxon>
        <taxon>Fungi</taxon>
        <taxon>Dikarya</taxon>
        <taxon>Basidiomycota</taxon>
        <taxon>Agaricomycotina</taxon>
        <taxon>Agaricomycetes</taxon>
        <taxon>Agaricomycetidae</taxon>
        <taxon>Agaricales</taxon>
        <taxon>Pleurotineae</taxon>
        <taxon>Pleurotaceae</taxon>
        <taxon>Pleurotus</taxon>
    </lineage>
</organism>
<proteinExistence type="predicted"/>
<name>A0A9P6DDD7_PLEER</name>
<accession>A0A9P6DDD7</accession>
<keyword evidence="2" id="KW-1185">Reference proteome</keyword>